<keyword evidence="3" id="KW-1185">Reference proteome</keyword>
<evidence type="ECO:0000313" key="3">
    <source>
        <dbReference type="Proteomes" id="UP000008888"/>
    </source>
</evidence>
<evidence type="ECO:0008006" key="4">
    <source>
        <dbReference type="Google" id="ProtNLM"/>
    </source>
</evidence>
<dbReference type="Proteomes" id="UP000008888">
    <property type="component" value="Chromosome"/>
</dbReference>
<keyword evidence="1" id="KW-0732">Signal</keyword>
<dbReference type="KEGG" id="mmt:Metme_0361"/>
<sequence>MKTITTFLSLCAALVAFSANAEIKLEDNSKILGKWQVTAEAAALDKEKKALNVTWDFQKDGTLMTIGEDVGGRTKQMDIPIKYSVVDGVIKKQSAPGREKYEDCRVVELSGKDMILKCKYLYFFLTRK</sequence>
<dbReference type="EMBL" id="CP002738">
    <property type="protein sequence ID" value="AEF98808.1"/>
    <property type="molecule type" value="Genomic_DNA"/>
</dbReference>
<reference evidence="2 3" key="1">
    <citation type="journal article" date="2011" name="J. Bacteriol.">
        <title>Complete Genome Sequence of the Aerobic Marine Methanotroph Methylomonas methanica MC09.</title>
        <authorList>
            <person name="Boden R."/>
            <person name="Cunliffe M."/>
            <person name="Scanlan J."/>
            <person name="Moussard H."/>
            <person name="Kits K.D."/>
            <person name="Klotz M.G."/>
            <person name="Jetten M.S."/>
            <person name="Vuilleumier S."/>
            <person name="Han J."/>
            <person name="Peters L."/>
            <person name="Mikhailova N."/>
            <person name="Teshima H."/>
            <person name="Tapia R."/>
            <person name="Kyrpides N."/>
            <person name="Ivanova N."/>
            <person name="Pagani I."/>
            <person name="Cheng J.F."/>
            <person name="Goodwin L."/>
            <person name="Han C."/>
            <person name="Hauser L."/>
            <person name="Land M.L."/>
            <person name="Lapidus A."/>
            <person name="Lucas S."/>
            <person name="Pitluck S."/>
            <person name="Woyke T."/>
            <person name="Stein L."/>
            <person name="Murrell J.C."/>
        </authorList>
    </citation>
    <scope>NUCLEOTIDE SEQUENCE [LARGE SCALE GENOMIC DNA]</scope>
    <source>
        <strain evidence="2 3">MC09</strain>
    </source>
</reference>
<evidence type="ECO:0000256" key="1">
    <source>
        <dbReference type="SAM" id="SignalP"/>
    </source>
</evidence>
<feature type="chain" id="PRO_5003396412" description="Lipocalin-like domain-containing protein" evidence="1">
    <location>
        <begin position="22"/>
        <end position="128"/>
    </location>
</feature>
<accession>G0A0N2</accession>
<reference key="2">
    <citation type="submission" date="2011-05" db="EMBL/GenBank/DDBJ databases">
        <title>Complete genome sequence of the aerobic marine methanotroph Methylomonas methanica MC09.</title>
        <authorList>
            <person name="Boden R."/>
            <person name="Cunliffe M."/>
            <person name="Scanlan J."/>
            <person name="Moussard H."/>
            <person name="Kits K.D."/>
            <person name="Klotz M."/>
            <person name="Jetten M."/>
            <person name="Vuilleumier S."/>
            <person name="Han J."/>
            <person name="Peters L."/>
            <person name="Mikhailova N."/>
            <person name="Teshima H."/>
            <person name="Tapia R."/>
            <person name="Kyrpides N."/>
            <person name="Ivanova N."/>
            <person name="Pagani I."/>
            <person name="Cheng J.-F."/>
            <person name="Goodwin L."/>
            <person name="Han C."/>
            <person name="Hauser L."/>
            <person name="Land M."/>
            <person name="Lapidus A."/>
            <person name="Lucas S."/>
            <person name="Pitluck S."/>
            <person name="Woyke T."/>
            <person name="Stein L.Y."/>
            <person name="Murrell C."/>
        </authorList>
    </citation>
    <scope>NUCLEOTIDE SEQUENCE</scope>
    <source>
        <strain>MC09</strain>
    </source>
</reference>
<name>G0A0N2_METMM</name>
<organism evidence="2 3">
    <name type="scientific">Methylomonas methanica (strain DSM 25384 / MC09)</name>
    <dbReference type="NCBI Taxonomy" id="857087"/>
    <lineage>
        <taxon>Bacteria</taxon>
        <taxon>Pseudomonadati</taxon>
        <taxon>Pseudomonadota</taxon>
        <taxon>Gammaproteobacteria</taxon>
        <taxon>Methylococcales</taxon>
        <taxon>Methylococcaceae</taxon>
        <taxon>Methylomonas</taxon>
    </lineage>
</organism>
<proteinExistence type="predicted"/>
<protein>
    <recommendedName>
        <fullName evidence="4">Lipocalin-like domain-containing protein</fullName>
    </recommendedName>
</protein>
<dbReference type="HOGENOM" id="CLU_1967991_0_0_6"/>
<dbReference type="STRING" id="857087.Metme_0361"/>
<dbReference type="OrthoDB" id="5767739at2"/>
<gene>
    <name evidence="2" type="ordered locus">Metme_0361</name>
</gene>
<evidence type="ECO:0000313" key="2">
    <source>
        <dbReference type="EMBL" id="AEF98808.1"/>
    </source>
</evidence>
<dbReference type="eggNOG" id="ENOG5031V4B">
    <property type="taxonomic scope" value="Bacteria"/>
</dbReference>
<reference evidence="3" key="3">
    <citation type="submission" date="2011-05" db="EMBL/GenBank/DDBJ databases">
        <title>Complete sequence of Methylomonas methanica MC09.</title>
        <authorList>
            <consortium name="US DOE Joint Genome Institute"/>
            <person name="Lucas S."/>
            <person name="Han J."/>
            <person name="Lapidus A."/>
            <person name="Cheng J.-F."/>
            <person name="Goodwin L."/>
            <person name="Pitluck S."/>
            <person name="Peters L."/>
            <person name="Mikhailova N."/>
            <person name="Teshima H."/>
            <person name="Han C."/>
            <person name="Tapia R."/>
            <person name="Land M."/>
            <person name="Hauser L."/>
            <person name="Kyrpides N."/>
            <person name="Ivanova N."/>
            <person name="Pagani I."/>
            <person name="Stein L."/>
            <person name="Woyke T."/>
        </authorList>
    </citation>
    <scope>NUCLEOTIDE SEQUENCE [LARGE SCALE GENOMIC DNA]</scope>
    <source>
        <strain evidence="3">MC09</strain>
    </source>
</reference>
<dbReference type="AlphaFoldDB" id="G0A0N2"/>
<feature type="signal peptide" evidence="1">
    <location>
        <begin position="1"/>
        <end position="21"/>
    </location>
</feature>
<dbReference type="RefSeq" id="WP_013817081.1">
    <property type="nucleotide sequence ID" value="NC_015572.1"/>
</dbReference>